<dbReference type="Proteomes" id="UP000180043">
    <property type="component" value="Unassembled WGS sequence"/>
</dbReference>
<accession>A0A1S1LKU5</accession>
<evidence type="ECO:0000313" key="2">
    <source>
        <dbReference type="Proteomes" id="UP000180043"/>
    </source>
</evidence>
<proteinExistence type="predicted"/>
<sequence>MNAPSPVQAGVLDILACGRAMTVVELQARLTTTGLGALHVEPIYQGLGALVRRGMVAKVQLPGQARAHWAMAGSAATRLGAAAYHGLEEAHAR</sequence>
<protein>
    <recommendedName>
        <fullName evidence="3">Fur family transcriptional regulator</fullName>
    </recommendedName>
</protein>
<name>A0A1S1LKU5_MYCCH</name>
<evidence type="ECO:0008006" key="3">
    <source>
        <dbReference type="Google" id="ProtNLM"/>
    </source>
</evidence>
<dbReference type="RefSeq" id="WP_070947447.1">
    <property type="nucleotide sequence ID" value="NZ_MLIQ01000014.1"/>
</dbReference>
<organism evidence="1 2">
    <name type="scientific">Mycobacteroides chelonae</name>
    <name type="common">Mycobacterium chelonae</name>
    <dbReference type="NCBI Taxonomy" id="1774"/>
    <lineage>
        <taxon>Bacteria</taxon>
        <taxon>Bacillati</taxon>
        <taxon>Actinomycetota</taxon>
        <taxon>Actinomycetes</taxon>
        <taxon>Mycobacteriales</taxon>
        <taxon>Mycobacteriaceae</taxon>
        <taxon>Mycobacteroides</taxon>
    </lineage>
</organism>
<gene>
    <name evidence="1" type="ORF">BKG82_12835</name>
</gene>
<dbReference type="EMBL" id="MLIQ01000014">
    <property type="protein sequence ID" value="OHU57072.1"/>
    <property type="molecule type" value="Genomic_DNA"/>
</dbReference>
<dbReference type="AlphaFoldDB" id="A0A1S1LKU5"/>
<evidence type="ECO:0000313" key="1">
    <source>
        <dbReference type="EMBL" id="OHU57072.1"/>
    </source>
</evidence>
<comment type="caution">
    <text evidence="1">The sequence shown here is derived from an EMBL/GenBank/DDBJ whole genome shotgun (WGS) entry which is preliminary data.</text>
</comment>
<reference evidence="1 2" key="1">
    <citation type="submission" date="2016-10" db="EMBL/GenBank/DDBJ databases">
        <title>Evaluation of Human, Veterinary and Environmental Mycobacterium chelonae Isolates by Core Genome Phylogenomic Analysis, Targeted Gene Comparison, and Anti-microbial Susceptibility Patterns: A Tale of Mistaken Identities.</title>
        <authorList>
            <person name="Fogelson S.B."/>
            <person name="Camus A.C."/>
            <person name="Lorenz W."/>
            <person name="Vasireddy R."/>
            <person name="Vasireddy S."/>
            <person name="Smith T."/>
            <person name="Brown-Elliott B.A."/>
            <person name="Wallace R.J.Jr."/>
            <person name="Hasan N.A."/>
            <person name="Reischl U."/>
            <person name="Sanchez S."/>
        </authorList>
    </citation>
    <scope>NUCLEOTIDE SEQUENCE [LARGE SCALE GENOMIC DNA]</scope>
    <source>
        <strain evidence="1 2">15515</strain>
    </source>
</reference>